<organism evidence="1 2">
    <name type="scientific">Paraburkholderia piptadeniae</name>
    <dbReference type="NCBI Taxonomy" id="1701573"/>
    <lineage>
        <taxon>Bacteria</taxon>
        <taxon>Pseudomonadati</taxon>
        <taxon>Pseudomonadota</taxon>
        <taxon>Betaproteobacteria</taxon>
        <taxon>Burkholderiales</taxon>
        <taxon>Burkholderiaceae</taxon>
        <taxon>Paraburkholderia</taxon>
    </lineage>
</organism>
<proteinExistence type="predicted"/>
<name>A0A1N7S8P0_9BURK</name>
<dbReference type="Proteomes" id="UP000195569">
    <property type="component" value="Unassembled WGS sequence"/>
</dbReference>
<keyword evidence="2" id="KW-1185">Reference proteome</keyword>
<dbReference type="AlphaFoldDB" id="A0A1N7S8P0"/>
<evidence type="ECO:0000313" key="1">
    <source>
        <dbReference type="EMBL" id="SIT43682.1"/>
    </source>
</evidence>
<evidence type="ECO:0000313" key="2">
    <source>
        <dbReference type="Proteomes" id="UP000195569"/>
    </source>
</evidence>
<comment type="caution">
    <text evidence="1">The sequence shown here is derived from an EMBL/GenBank/DDBJ whole genome shotgun (WGS) entry which is preliminary data.</text>
</comment>
<sequence>MSAPFAISVVSNAAAVARGLSDVERKQLPFAIAQTITAVARLAAKAEKDAMPKVFDRPTPFTVNSVAVKGATKSNPQAVVYIKDIAAAYLAPYEFGGQHKLIGSGKTWLNPKDRALLNKYGNLSTTTLNRLKGRPDIFVGTIKTRSGESIGGVWQRPAPTKVIRTPGVKSKALRGQNQSGHLKLLIRFGDARPVRQHLDFGGRAQTVVQRAFAVEFGKALAKAVATRRR</sequence>
<dbReference type="EMBL" id="CYGY02000035">
    <property type="protein sequence ID" value="SIT43682.1"/>
    <property type="molecule type" value="Genomic_DNA"/>
</dbReference>
<accession>A0A1N7S8P0</accession>
<gene>
    <name evidence="1" type="ORF">BN2476_350237</name>
</gene>
<dbReference type="OrthoDB" id="6871774at2"/>
<reference evidence="1" key="1">
    <citation type="submission" date="2016-12" db="EMBL/GenBank/DDBJ databases">
        <authorList>
            <person name="Moulin L."/>
        </authorList>
    </citation>
    <scope>NUCLEOTIDE SEQUENCE [LARGE SCALE GENOMIC DNA]</scope>
    <source>
        <strain evidence="1">STM 7183</strain>
    </source>
</reference>
<protein>
    <submittedName>
        <fullName evidence="1">Uncharacterized protein</fullName>
    </submittedName>
</protein>